<gene>
    <name evidence="11" type="ORF">D0868_05812</name>
    <name evidence="10" type="ORF">D0869_04580</name>
</gene>
<comment type="similarity">
    <text evidence="7">Belongs to the YOS1 family.</text>
</comment>
<dbReference type="Proteomes" id="UP000281245">
    <property type="component" value="Unassembled WGS sequence"/>
</dbReference>
<dbReference type="VEuPathDB" id="FungiDB:BTJ68_07498"/>
<evidence type="ECO:0000313" key="11">
    <source>
        <dbReference type="EMBL" id="RMY06534.1"/>
    </source>
</evidence>
<dbReference type="Proteomes" id="UP000282582">
    <property type="component" value="Unassembled WGS sequence"/>
</dbReference>
<feature type="region of interest" description="Disordered" evidence="8">
    <location>
        <begin position="97"/>
        <end position="135"/>
    </location>
</feature>
<name>A0A3M6X0Q2_HORWE</name>
<dbReference type="GO" id="GO:0015031">
    <property type="term" value="P:protein transport"/>
    <property type="evidence" value="ECO:0007669"/>
    <property type="project" value="UniProtKB-KW"/>
</dbReference>
<keyword evidence="2" id="KW-0813">Transport</keyword>
<comment type="subcellular location">
    <subcellularLocation>
        <location evidence="1">Membrane</location>
    </subcellularLocation>
</comment>
<evidence type="ECO:0000256" key="3">
    <source>
        <dbReference type="ARBA" id="ARBA00022692"/>
    </source>
</evidence>
<dbReference type="InterPro" id="IPR013880">
    <property type="entry name" value="Yos1"/>
</dbReference>
<evidence type="ECO:0000313" key="13">
    <source>
        <dbReference type="Proteomes" id="UP000282582"/>
    </source>
</evidence>
<organism evidence="10 12">
    <name type="scientific">Hortaea werneckii</name>
    <name type="common">Black yeast</name>
    <name type="synonym">Cladosporium werneckii</name>
    <dbReference type="NCBI Taxonomy" id="91943"/>
    <lineage>
        <taxon>Eukaryota</taxon>
        <taxon>Fungi</taxon>
        <taxon>Dikarya</taxon>
        <taxon>Ascomycota</taxon>
        <taxon>Pezizomycotina</taxon>
        <taxon>Dothideomycetes</taxon>
        <taxon>Dothideomycetidae</taxon>
        <taxon>Mycosphaerellales</taxon>
        <taxon>Teratosphaeriaceae</taxon>
        <taxon>Hortaea</taxon>
    </lineage>
</organism>
<evidence type="ECO:0008006" key="14">
    <source>
        <dbReference type="Google" id="ProtNLM"/>
    </source>
</evidence>
<keyword evidence="3 9" id="KW-0812">Transmembrane</keyword>
<dbReference type="Pfam" id="PF08571">
    <property type="entry name" value="Yos1"/>
    <property type="match status" value="1"/>
</dbReference>
<dbReference type="PANTHER" id="PTHR15858:SF0">
    <property type="entry name" value="IMMEDIATE EARLY RESPONSE 3-INTERACTING PROTEIN 1"/>
    <property type="match status" value="1"/>
</dbReference>
<dbReference type="EMBL" id="QWIK01000418">
    <property type="protein sequence ID" value="RMY06534.1"/>
    <property type="molecule type" value="Genomic_DNA"/>
</dbReference>
<evidence type="ECO:0000256" key="5">
    <source>
        <dbReference type="ARBA" id="ARBA00022989"/>
    </source>
</evidence>
<proteinExistence type="inferred from homology"/>
<dbReference type="GO" id="GO:0030134">
    <property type="term" value="C:COPII-coated ER to Golgi transport vesicle"/>
    <property type="evidence" value="ECO:0007669"/>
    <property type="project" value="TreeGrafter"/>
</dbReference>
<feature type="compositionally biased region" description="Basic and acidic residues" evidence="8">
    <location>
        <begin position="115"/>
        <end position="124"/>
    </location>
</feature>
<evidence type="ECO:0000256" key="8">
    <source>
        <dbReference type="SAM" id="MobiDB-lite"/>
    </source>
</evidence>
<dbReference type="AlphaFoldDB" id="A0A3M6X0Q2"/>
<evidence type="ECO:0000256" key="9">
    <source>
        <dbReference type="SAM" id="Phobius"/>
    </source>
</evidence>
<feature type="transmembrane region" description="Helical" evidence="9">
    <location>
        <begin position="67"/>
        <end position="85"/>
    </location>
</feature>
<dbReference type="PANTHER" id="PTHR15858">
    <property type="entry name" value="IMMEDIATE EARLY RESPONSE 3-INTERACTING PROTEIN 1"/>
    <property type="match status" value="1"/>
</dbReference>
<dbReference type="GO" id="GO:0006888">
    <property type="term" value="P:endoplasmic reticulum to Golgi vesicle-mediated transport"/>
    <property type="evidence" value="ECO:0007669"/>
    <property type="project" value="TreeGrafter"/>
</dbReference>
<evidence type="ECO:0000256" key="6">
    <source>
        <dbReference type="ARBA" id="ARBA00023136"/>
    </source>
</evidence>
<evidence type="ECO:0000313" key="12">
    <source>
        <dbReference type="Proteomes" id="UP000281245"/>
    </source>
</evidence>
<evidence type="ECO:0000313" key="10">
    <source>
        <dbReference type="EMBL" id="RMX84427.1"/>
    </source>
</evidence>
<reference evidence="12 13" key="1">
    <citation type="journal article" date="2018" name="BMC Genomics">
        <title>Genomic evidence for intraspecific hybridization in a clonal and extremely halotolerant yeast.</title>
        <authorList>
            <person name="Gostincar C."/>
            <person name="Stajich J.E."/>
            <person name="Zupancic J."/>
            <person name="Zalar P."/>
            <person name="Gunde-Cimerman N."/>
        </authorList>
    </citation>
    <scope>NUCLEOTIDE SEQUENCE [LARGE SCALE GENOMIC DNA]</scope>
    <source>
        <strain evidence="11 13">EXF-6654</strain>
        <strain evidence="10 12">EXF-6656</strain>
    </source>
</reference>
<comment type="caution">
    <text evidence="10">The sequence shown here is derived from an EMBL/GenBank/DDBJ whole genome shotgun (WGS) entry which is preliminary data.</text>
</comment>
<keyword evidence="6 9" id="KW-0472">Membrane</keyword>
<evidence type="ECO:0000256" key="2">
    <source>
        <dbReference type="ARBA" id="ARBA00022448"/>
    </source>
</evidence>
<evidence type="ECO:0000256" key="7">
    <source>
        <dbReference type="ARBA" id="ARBA00024203"/>
    </source>
</evidence>
<feature type="transmembrane region" description="Helical" evidence="9">
    <location>
        <begin position="6"/>
        <end position="25"/>
    </location>
</feature>
<dbReference type="GO" id="GO:0005789">
    <property type="term" value="C:endoplasmic reticulum membrane"/>
    <property type="evidence" value="ECO:0007669"/>
    <property type="project" value="TreeGrafter"/>
</dbReference>
<dbReference type="GO" id="GO:0000139">
    <property type="term" value="C:Golgi membrane"/>
    <property type="evidence" value="ECO:0007669"/>
    <property type="project" value="TreeGrafter"/>
</dbReference>
<protein>
    <recommendedName>
        <fullName evidence="14">Yos1-like protein</fullName>
    </recommendedName>
</protein>
<sequence length="135" mass="14770">MATLFFSFGGLFQVSILLVNAIAILSEDRFLARIGWGSSQQEPAFGGMQDNTSVKAKMINLINSVRTLMRIPLIFLNVLIIRLGLVTTLPGAGKCPLQDARAPGMNRKTGGGQGRTERGEKQQQEEQDCIMTRTT</sequence>
<dbReference type="EMBL" id="QWIJ01000284">
    <property type="protein sequence ID" value="RMX84427.1"/>
    <property type="molecule type" value="Genomic_DNA"/>
</dbReference>
<dbReference type="OrthoDB" id="15356at2759"/>
<evidence type="ECO:0000256" key="1">
    <source>
        <dbReference type="ARBA" id="ARBA00004370"/>
    </source>
</evidence>
<accession>A0A3M6X0Q2</accession>
<evidence type="ECO:0000256" key="4">
    <source>
        <dbReference type="ARBA" id="ARBA00022927"/>
    </source>
</evidence>
<keyword evidence="4" id="KW-0653">Protein transport</keyword>
<keyword evidence="5 9" id="KW-1133">Transmembrane helix</keyword>